<keyword evidence="7" id="KW-1133">Transmembrane helix</keyword>
<evidence type="ECO:0000256" key="6">
    <source>
        <dbReference type="ARBA" id="ARBA00022792"/>
    </source>
</evidence>
<dbReference type="AlphaFoldDB" id="A9NP44"/>
<dbReference type="Gene3D" id="1.50.40.10">
    <property type="entry name" value="Mitochondrial carrier domain"/>
    <property type="match status" value="2"/>
</dbReference>
<dbReference type="PANTHER" id="PTHR45760">
    <property type="entry name" value="FI19922P1-RELATED"/>
    <property type="match status" value="1"/>
</dbReference>
<dbReference type="PANTHER" id="PTHR45760:SF2">
    <property type="entry name" value="FI19922P1-RELATED"/>
    <property type="match status" value="1"/>
</dbReference>
<evidence type="ECO:0000256" key="3">
    <source>
        <dbReference type="ARBA" id="ARBA00022448"/>
    </source>
</evidence>
<feature type="repeat" description="Solcar" evidence="10">
    <location>
        <begin position="11"/>
        <end position="98"/>
    </location>
</feature>
<evidence type="ECO:0000256" key="5">
    <source>
        <dbReference type="ARBA" id="ARBA00022737"/>
    </source>
</evidence>
<evidence type="ECO:0000256" key="2">
    <source>
        <dbReference type="ARBA" id="ARBA00006375"/>
    </source>
</evidence>
<comment type="similarity">
    <text evidence="2 11">Belongs to the mitochondrial carrier (TC 2.A.29) family.</text>
</comment>
<keyword evidence="5" id="KW-0677">Repeat</keyword>
<dbReference type="Pfam" id="PF00153">
    <property type="entry name" value="Mito_carr"/>
    <property type="match status" value="2"/>
</dbReference>
<comment type="subcellular location">
    <subcellularLocation>
        <location evidence="1">Mitochondrion inner membrane</location>
        <topology evidence="1">Multi-pass membrane protein</topology>
    </subcellularLocation>
</comment>
<sequence>MASFMEDFSHEKIFARHAAAAGVGVSTEVALTCPLDVLKTLLQVTAGVHSQMDISSLVARVRSLSGLSGLYSGLGWMTLGKAPALGVRFGTYELLTAFYKDGREEKYVYVSEAFLAGLASGALESFVVTPFDLFKVRAQVTSITRHPSTEKSFPLLRTTSIVSKLLPGYSPDKRQWDRVSRLLSPLPIKHSNVISALKEYPWLITGSGQPPFVRDLKGPLSSISLEGWSVLWRGLRSGIFRDAAFSGFFFSCWQFLHDIVIDWKAFQMNPLPKSLEEIGPLSPLELSITAGLSGSVAAIASHSFDTARSRSQCIVTPKYITMERKFCKWKVPGTWVERFVGINPLDRKLLYHGLRVRMAQSGIACFALVGGYHLAVSHLLN</sequence>
<keyword evidence="4 10" id="KW-0812">Transmembrane</keyword>
<keyword evidence="9 10" id="KW-0472">Membrane</keyword>
<keyword evidence="3 11" id="KW-0813">Transport</keyword>
<dbReference type="InterPro" id="IPR045315">
    <property type="entry name" value="Mtm1-like"/>
</dbReference>
<accession>A9NP44</accession>
<evidence type="ECO:0000256" key="8">
    <source>
        <dbReference type="ARBA" id="ARBA00023128"/>
    </source>
</evidence>
<evidence type="ECO:0000256" key="10">
    <source>
        <dbReference type="PROSITE-ProRule" id="PRU00282"/>
    </source>
</evidence>
<evidence type="ECO:0000256" key="11">
    <source>
        <dbReference type="RuleBase" id="RU000488"/>
    </source>
</evidence>
<name>A9NP44_PICSI</name>
<organism evidence="12">
    <name type="scientific">Picea sitchensis</name>
    <name type="common">Sitka spruce</name>
    <name type="synonym">Pinus sitchensis</name>
    <dbReference type="NCBI Taxonomy" id="3332"/>
    <lineage>
        <taxon>Eukaryota</taxon>
        <taxon>Viridiplantae</taxon>
        <taxon>Streptophyta</taxon>
        <taxon>Embryophyta</taxon>
        <taxon>Tracheophyta</taxon>
        <taxon>Spermatophyta</taxon>
        <taxon>Pinopsida</taxon>
        <taxon>Pinidae</taxon>
        <taxon>Conifers I</taxon>
        <taxon>Pinales</taxon>
        <taxon>Pinaceae</taxon>
        <taxon>Picea</taxon>
    </lineage>
</organism>
<dbReference type="PROSITE" id="PS50920">
    <property type="entry name" value="SOLCAR"/>
    <property type="match status" value="1"/>
</dbReference>
<protein>
    <submittedName>
        <fullName evidence="12">Uncharacterized protein</fullName>
    </submittedName>
</protein>
<dbReference type="GO" id="GO:1990542">
    <property type="term" value="P:mitochondrial transmembrane transport"/>
    <property type="evidence" value="ECO:0007669"/>
    <property type="project" value="InterPro"/>
</dbReference>
<evidence type="ECO:0000256" key="4">
    <source>
        <dbReference type="ARBA" id="ARBA00022692"/>
    </source>
</evidence>
<dbReference type="EMBL" id="EF083054">
    <property type="protein sequence ID" value="ABK22405.1"/>
    <property type="molecule type" value="mRNA"/>
</dbReference>
<reference evidence="12" key="1">
    <citation type="journal article" date="2008" name="BMC Genomics">
        <title>A conifer genomics resource of 200,000 spruce (Picea spp.) ESTs and 6,464 high-quality, sequence-finished full-length cDNAs for Sitka spruce (Picea sitchensis).</title>
        <authorList>
            <person name="Ralph S.G."/>
            <person name="Chun H.J."/>
            <person name="Kolosova N."/>
            <person name="Cooper D."/>
            <person name="Oddy C."/>
            <person name="Ritland C.E."/>
            <person name="Kirkpatrick R."/>
            <person name="Moore R."/>
            <person name="Barber S."/>
            <person name="Holt R.A."/>
            <person name="Jones S.J."/>
            <person name="Marra M.A."/>
            <person name="Douglas C.J."/>
            <person name="Ritland K."/>
            <person name="Bohlmann J."/>
        </authorList>
    </citation>
    <scope>NUCLEOTIDE SEQUENCE</scope>
    <source>
        <tissue evidence="12">Green portion of the leader tissue</tissue>
    </source>
</reference>
<dbReference type="InterPro" id="IPR023395">
    <property type="entry name" value="MCP_dom_sf"/>
</dbReference>
<keyword evidence="8" id="KW-0496">Mitochondrion</keyword>
<evidence type="ECO:0000256" key="7">
    <source>
        <dbReference type="ARBA" id="ARBA00022989"/>
    </source>
</evidence>
<keyword evidence="6" id="KW-0999">Mitochondrion inner membrane</keyword>
<evidence type="ECO:0000256" key="1">
    <source>
        <dbReference type="ARBA" id="ARBA00004448"/>
    </source>
</evidence>
<evidence type="ECO:0000313" key="12">
    <source>
        <dbReference type="EMBL" id="ABK22405.1"/>
    </source>
</evidence>
<dbReference type="GO" id="GO:0005743">
    <property type="term" value="C:mitochondrial inner membrane"/>
    <property type="evidence" value="ECO:0007669"/>
    <property type="project" value="UniProtKB-SubCell"/>
</dbReference>
<proteinExistence type="evidence at transcript level"/>
<dbReference type="InterPro" id="IPR018108">
    <property type="entry name" value="MCP_transmembrane"/>
</dbReference>
<evidence type="ECO:0000256" key="9">
    <source>
        <dbReference type="ARBA" id="ARBA00023136"/>
    </source>
</evidence>
<dbReference type="SUPFAM" id="SSF103506">
    <property type="entry name" value="Mitochondrial carrier"/>
    <property type="match status" value="1"/>
</dbReference>